<dbReference type="EMBL" id="JAQLOI010000003">
    <property type="protein sequence ID" value="MDB1125484.1"/>
    <property type="molecule type" value="Genomic_DNA"/>
</dbReference>
<keyword evidence="2" id="KW-1185">Reference proteome</keyword>
<dbReference type="RefSeq" id="WP_272139242.1">
    <property type="nucleotide sequence ID" value="NZ_JAQLOI010000003.1"/>
</dbReference>
<sequence>MSLFYVDKKAQENGDHEIHTASCTHSPGIKNCDPLGYHIACSTALDAAKAIYPQSNGCYYCSHSSYHSEDK</sequence>
<evidence type="ECO:0000313" key="2">
    <source>
        <dbReference type="Proteomes" id="UP001210678"/>
    </source>
</evidence>
<evidence type="ECO:0000313" key="1">
    <source>
        <dbReference type="EMBL" id="MDB1125484.1"/>
    </source>
</evidence>
<protein>
    <submittedName>
        <fullName evidence="1">Uncharacterized protein</fullName>
    </submittedName>
</protein>
<name>A0ABT4YV75_9VIBR</name>
<reference evidence="1 2" key="1">
    <citation type="submission" date="2023-01" db="EMBL/GenBank/DDBJ databases">
        <title>Vibrio sp. KJ40-1 sp.nov, isolated from marine algae.</title>
        <authorList>
            <person name="Butt M."/>
            <person name="Kim J.M.J."/>
            <person name="Jeon C.O.C."/>
        </authorList>
    </citation>
    <scope>NUCLEOTIDE SEQUENCE [LARGE SCALE GENOMIC DNA]</scope>
    <source>
        <strain evidence="1 2">KJ40-1</strain>
    </source>
</reference>
<accession>A0ABT4YV75</accession>
<organism evidence="1 2">
    <name type="scientific">Vibrio algarum</name>
    <dbReference type="NCBI Taxonomy" id="3020714"/>
    <lineage>
        <taxon>Bacteria</taxon>
        <taxon>Pseudomonadati</taxon>
        <taxon>Pseudomonadota</taxon>
        <taxon>Gammaproteobacteria</taxon>
        <taxon>Vibrionales</taxon>
        <taxon>Vibrionaceae</taxon>
        <taxon>Vibrio</taxon>
    </lineage>
</organism>
<comment type="caution">
    <text evidence="1">The sequence shown here is derived from an EMBL/GenBank/DDBJ whole genome shotgun (WGS) entry which is preliminary data.</text>
</comment>
<proteinExistence type="predicted"/>
<dbReference type="Proteomes" id="UP001210678">
    <property type="component" value="Unassembled WGS sequence"/>
</dbReference>
<gene>
    <name evidence="1" type="ORF">PGX00_18215</name>
</gene>